<accession>A0ABZ2W0B4</accession>
<sequence>MINIKYIQKRIKSGTAKKLALRLVLLSGFCSGAAPVSSQEIERVRWQVPTGAPTTVPGLDAIVHASKWLSEISNGHVTLRTYEPGELIPGFEVSSAVEKGTYPAGFTYTAYDQGSMPEASLFSYIPFYLGPIDYIAWHYSGGGEELLVDAYSKRNIHPILCGVTGPQLGGWFTSPVSSIEDLKDLNFRIAGFGADVLSELGVNVSSISAAETYQALERGVVDAAKLGQPLVGLKFGFPEIARYYMVPDWAQPSTATHLMINKGKWNELAVPTRRLIEMSCKAATLYTLSETEFLQGKAIKAINEAGASPIQLSENDLTKLKEITDQVLSKNSENSAAFARVLRSQVEFSESYKKWSQQGYLPNKY</sequence>
<dbReference type="PANTHER" id="PTHR33376:SF5">
    <property type="entry name" value="EXTRACYTOPLASMIC SOLUTE RECEPTOR PROTEIN"/>
    <property type="match status" value="1"/>
</dbReference>
<dbReference type="InterPro" id="IPR018389">
    <property type="entry name" value="DctP_fam"/>
</dbReference>
<protein>
    <submittedName>
        <fullName evidence="3">TRAP transporter substrate-binding protein</fullName>
    </submittedName>
</protein>
<feature type="chain" id="PRO_5047157284" evidence="2">
    <location>
        <begin position="34"/>
        <end position="365"/>
    </location>
</feature>
<gene>
    <name evidence="3" type="ORF">NLK58_17115</name>
</gene>
<dbReference type="InterPro" id="IPR038404">
    <property type="entry name" value="TRAP_DctP_sf"/>
</dbReference>
<dbReference type="PIRSF" id="PIRSF039026">
    <property type="entry name" value="SiaP"/>
    <property type="match status" value="1"/>
</dbReference>
<organism evidence="3 4">
    <name type="scientific">Marinobacter metalliresistant</name>
    <dbReference type="NCBI Taxonomy" id="2961995"/>
    <lineage>
        <taxon>Bacteria</taxon>
        <taxon>Pseudomonadati</taxon>
        <taxon>Pseudomonadota</taxon>
        <taxon>Gammaproteobacteria</taxon>
        <taxon>Pseudomonadales</taxon>
        <taxon>Marinobacteraceae</taxon>
        <taxon>Marinobacter</taxon>
    </lineage>
</organism>
<evidence type="ECO:0000256" key="2">
    <source>
        <dbReference type="SAM" id="SignalP"/>
    </source>
</evidence>
<keyword evidence="1 2" id="KW-0732">Signal</keyword>
<keyword evidence="4" id="KW-1185">Reference proteome</keyword>
<dbReference type="PANTHER" id="PTHR33376">
    <property type="match status" value="1"/>
</dbReference>
<feature type="signal peptide" evidence="2">
    <location>
        <begin position="1"/>
        <end position="33"/>
    </location>
</feature>
<dbReference type="RefSeq" id="WP_053114452.1">
    <property type="nucleotide sequence ID" value="NZ_CP101118.1"/>
</dbReference>
<dbReference type="EMBL" id="CP101118">
    <property type="protein sequence ID" value="WZF88027.1"/>
    <property type="molecule type" value="Genomic_DNA"/>
</dbReference>
<evidence type="ECO:0000313" key="4">
    <source>
        <dbReference type="Proteomes" id="UP001475781"/>
    </source>
</evidence>
<dbReference type="Pfam" id="PF03480">
    <property type="entry name" value="DctP"/>
    <property type="match status" value="1"/>
</dbReference>
<reference evidence="3 4" key="1">
    <citation type="submission" date="2022-07" db="EMBL/GenBank/DDBJ databases">
        <title>A copper resistant bacterium isolated from sediment samples of deep sea hydrothermal areas.</title>
        <authorList>
            <person name="Zeng X."/>
        </authorList>
    </citation>
    <scope>NUCLEOTIDE SEQUENCE [LARGE SCALE GENOMIC DNA]</scope>
    <source>
        <strain evidence="4">CuT 6</strain>
    </source>
</reference>
<evidence type="ECO:0000313" key="3">
    <source>
        <dbReference type="EMBL" id="WZF88027.1"/>
    </source>
</evidence>
<dbReference type="Gene3D" id="3.40.190.170">
    <property type="entry name" value="Bacterial extracellular solute-binding protein, family 7"/>
    <property type="match status" value="1"/>
</dbReference>
<dbReference type="CDD" id="cd13604">
    <property type="entry name" value="PBP2_TRAP_ketoacid_lactate_like"/>
    <property type="match status" value="1"/>
</dbReference>
<dbReference type="Gene3D" id="3.40.190.10">
    <property type="entry name" value="Periplasmic binding protein-like II"/>
    <property type="match status" value="1"/>
</dbReference>
<dbReference type="InterPro" id="IPR026289">
    <property type="entry name" value="SBP_TakP-like"/>
</dbReference>
<evidence type="ECO:0000256" key="1">
    <source>
        <dbReference type="ARBA" id="ARBA00022729"/>
    </source>
</evidence>
<proteinExistence type="predicted"/>
<dbReference type="Proteomes" id="UP001475781">
    <property type="component" value="Chromosome"/>
</dbReference>
<name>A0ABZ2W0B4_9GAMM</name>